<reference evidence="4 5" key="1">
    <citation type="submission" date="2019-12" db="EMBL/GenBank/DDBJ databases">
        <authorList>
            <person name="Alioto T."/>
            <person name="Alioto T."/>
            <person name="Gomez Garrido J."/>
        </authorList>
    </citation>
    <scope>NUCLEOTIDE SEQUENCE [LARGE SCALE GENOMIC DNA]</scope>
</reference>
<dbReference type="PANTHER" id="PTHR36400:SF1">
    <property type="entry name" value="RIBOSOMAL PROTEIN L35"/>
    <property type="match status" value="1"/>
</dbReference>
<keyword evidence="3" id="KW-0687">Ribonucleoprotein</keyword>
<protein>
    <submittedName>
        <fullName evidence="4">Formin 20</fullName>
    </submittedName>
</protein>
<keyword evidence="5" id="KW-1185">Reference proteome</keyword>
<dbReference type="OrthoDB" id="512750at2759"/>
<dbReference type="SUPFAM" id="SSF143034">
    <property type="entry name" value="L35p-like"/>
    <property type="match status" value="1"/>
</dbReference>
<dbReference type="PANTHER" id="PTHR36400">
    <property type="entry name" value="RIBOSOMAL PROTEIN L35"/>
    <property type="match status" value="1"/>
</dbReference>
<dbReference type="Pfam" id="PF01632">
    <property type="entry name" value="Ribosomal_L35p"/>
    <property type="match status" value="1"/>
</dbReference>
<evidence type="ECO:0000256" key="1">
    <source>
        <dbReference type="ARBA" id="ARBA00006598"/>
    </source>
</evidence>
<evidence type="ECO:0000256" key="3">
    <source>
        <dbReference type="ARBA" id="ARBA00023274"/>
    </source>
</evidence>
<dbReference type="Gene3D" id="4.10.410.60">
    <property type="match status" value="1"/>
</dbReference>
<dbReference type="InterPro" id="IPR037229">
    <property type="entry name" value="Ribosomal_bL35_sf"/>
</dbReference>
<keyword evidence="2" id="KW-0689">Ribosomal protein</keyword>
<organism evidence="4 5">
    <name type="scientific">Olea europaea subsp. europaea</name>
    <dbReference type="NCBI Taxonomy" id="158383"/>
    <lineage>
        <taxon>Eukaryota</taxon>
        <taxon>Viridiplantae</taxon>
        <taxon>Streptophyta</taxon>
        <taxon>Embryophyta</taxon>
        <taxon>Tracheophyta</taxon>
        <taxon>Spermatophyta</taxon>
        <taxon>Magnoliopsida</taxon>
        <taxon>eudicotyledons</taxon>
        <taxon>Gunneridae</taxon>
        <taxon>Pentapetalae</taxon>
        <taxon>asterids</taxon>
        <taxon>lamiids</taxon>
        <taxon>Lamiales</taxon>
        <taxon>Oleaceae</taxon>
        <taxon>Oleeae</taxon>
        <taxon>Olea</taxon>
    </lineage>
</organism>
<evidence type="ECO:0000313" key="4">
    <source>
        <dbReference type="EMBL" id="CAA3013056.1"/>
    </source>
</evidence>
<evidence type="ECO:0000256" key="2">
    <source>
        <dbReference type="ARBA" id="ARBA00022980"/>
    </source>
</evidence>
<sequence>MQRLCSRFRSMASLQYIPKLQTHNSFSIPNRLLCISPNSIRPLFTHSVISPDFRPLFSSPSVLHISHSSPLPLNFMQVRQITAKQRKRKLKSRKPMTPVISKAKKYKIKGYSSFKGRFRVMNDGQIRRWKEGKRHNAHLKSKKSKRRLRQPGIVPLAYAKVMKKLNFCG</sequence>
<dbReference type="EMBL" id="CACTIH010007421">
    <property type="protein sequence ID" value="CAA3013056.1"/>
    <property type="molecule type" value="Genomic_DNA"/>
</dbReference>
<dbReference type="GO" id="GO:1990904">
    <property type="term" value="C:ribonucleoprotein complex"/>
    <property type="evidence" value="ECO:0007669"/>
    <property type="project" value="UniProtKB-KW"/>
</dbReference>
<dbReference type="GO" id="GO:0003735">
    <property type="term" value="F:structural constituent of ribosome"/>
    <property type="evidence" value="ECO:0007669"/>
    <property type="project" value="InterPro"/>
</dbReference>
<dbReference type="Gramene" id="OE9A080572T2">
    <property type="protein sequence ID" value="OE9A080572C2"/>
    <property type="gene ID" value="OE9A080572"/>
</dbReference>
<gene>
    <name evidence="4" type="ORF">OLEA9_A080572</name>
</gene>
<comment type="similarity">
    <text evidence="1">Belongs to the bacterial ribosomal protein bL35 family.</text>
</comment>
<accession>A0A8S0U664</accession>
<name>A0A8S0U664_OLEEU</name>
<dbReference type="GO" id="GO:0005840">
    <property type="term" value="C:ribosome"/>
    <property type="evidence" value="ECO:0007669"/>
    <property type="project" value="UniProtKB-KW"/>
</dbReference>
<dbReference type="Proteomes" id="UP000594638">
    <property type="component" value="Unassembled WGS sequence"/>
</dbReference>
<dbReference type="InterPro" id="IPR021137">
    <property type="entry name" value="Ribosomal_bL35-like"/>
</dbReference>
<evidence type="ECO:0000313" key="5">
    <source>
        <dbReference type="Proteomes" id="UP000594638"/>
    </source>
</evidence>
<comment type="caution">
    <text evidence="4">The sequence shown here is derived from an EMBL/GenBank/DDBJ whole genome shotgun (WGS) entry which is preliminary data.</text>
</comment>
<dbReference type="AlphaFoldDB" id="A0A8S0U664"/>
<proteinExistence type="inferred from homology"/>
<dbReference type="GO" id="GO:0006412">
    <property type="term" value="P:translation"/>
    <property type="evidence" value="ECO:0007669"/>
    <property type="project" value="InterPro"/>
</dbReference>